<proteinExistence type="predicted"/>
<organism evidence="1 2">
    <name type="scientific">Streptomyces beijiangensis</name>
    <dbReference type="NCBI Taxonomy" id="163361"/>
    <lineage>
        <taxon>Bacteria</taxon>
        <taxon>Bacillati</taxon>
        <taxon>Actinomycetota</taxon>
        <taxon>Actinomycetes</taxon>
        <taxon>Kitasatosporales</taxon>
        <taxon>Streptomycetaceae</taxon>
        <taxon>Streptomyces</taxon>
    </lineage>
</organism>
<evidence type="ECO:0000313" key="2">
    <source>
        <dbReference type="Proteomes" id="UP000664167"/>
    </source>
</evidence>
<dbReference type="EMBL" id="JAFLRJ010000131">
    <property type="protein sequence ID" value="MBO0513032.1"/>
    <property type="molecule type" value="Genomic_DNA"/>
</dbReference>
<dbReference type="RefSeq" id="WP_206962459.1">
    <property type="nucleotide sequence ID" value="NZ_BAAAJJ010000010.1"/>
</dbReference>
<name>A0A939JHV4_9ACTN</name>
<dbReference type="Proteomes" id="UP000664167">
    <property type="component" value="Unassembled WGS sequence"/>
</dbReference>
<accession>A0A939JHV4</accession>
<dbReference type="AlphaFoldDB" id="A0A939JHV4"/>
<comment type="caution">
    <text evidence="1">The sequence shown here is derived from an EMBL/GenBank/DDBJ whole genome shotgun (WGS) entry which is preliminary data.</text>
</comment>
<sequence length="76" mass="8153">MADAGAPWGDDEQGAAFSAAYAPHLKQIEASAEILTTGLTSIYLGMVDMADGHIDNEELVRTMFGKIKKEHEGDSK</sequence>
<gene>
    <name evidence="1" type="ORF">J0695_14635</name>
</gene>
<evidence type="ECO:0000313" key="1">
    <source>
        <dbReference type="EMBL" id="MBO0513032.1"/>
    </source>
</evidence>
<keyword evidence="2" id="KW-1185">Reference proteome</keyword>
<protein>
    <submittedName>
        <fullName evidence="1">Uncharacterized protein</fullName>
    </submittedName>
</protein>
<reference evidence="1" key="1">
    <citation type="submission" date="2021-03" db="EMBL/GenBank/DDBJ databases">
        <title>Streptomyces poriferae sp. nov., a novel marine sponge-derived Actinobacteria species with anti-MRSA activity.</title>
        <authorList>
            <person name="Sandoval-Powers M."/>
            <person name="Kralova S."/>
            <person name="Nguyen G.-S."/>
            <person name="Fawwal D."/>
            <person name="Degnes K."/>
            <person name="Klinkenberg G."/>
            <person name="Sletta H."/>
            <person name="Wentzel A."/>
            <person name="Liles M.R."/>
        </authorList>
    </citation>
    <scope>NUCLEOTIDE SEQUENCE</scope>
    <source>
        <strain evidence="1">DSM 41794</strain>
    </source>
</reference>